<organism evidence="1 2">
    <name type="scientific">Diversispora epigaea</name>
    <dbReference type="NCBI Taxonomy" id="1348612"/>
    <lineage>
        <taxon>Eukaryota</taxon>
        <taxon>Fungi</taxon>
        <taxon>Fungi incertae sedis</taxon>
        <taxon>Mucoromycota</taxon>
        <taxon>Glomeromycotina</taxon>
        <taxon>Glomeromycetes</taxon>
        <taxon>Diversisporales</taxon>
        <taxon>Diversisporaceae</taxon>
        <taxon>Diversispora</taxon>
    </lineage>
</organism>
<reference evidence="1 2" key="1">
    <citation type="submission" date="2018-08" db="EMBL/GenBank/DDBJ databases">
        <title>Genome and evolution of the arbuscular mycorrhizal fungus Diversispora epigaea (formerly Glomus versiforme) and its bacterial endosymbionts.</title>
        <authorList>
            <person name="Sun X."/>
            <person name="Fei Z."/>
            <person name="Harrison M."/>
        </authorList>
    </citation>
    <scope>NUCLEOTIDE SEQUENCE [LARGE SCALE GENOMIC DNA]</scope>
    <source>
        <strain evidence="1 2">IT104</strain>
    </source>
</reference>
<dbReference type="EMBL" id="PQFF01000048">
    <property type="protein sequence ID" value="RHZ86423.1"/>
    <property type="molecule type" value="Genomic_DNA"/>
</dbReference>
<accession>A0A397JNB9</accession>
<dbReference type="Proteomes" id="UP000266861">
    <property type="component" value="Unassembled WGS sequence"/>
</dbReference>
<gene>
    <name evidence="1" type="ORF">Glove_51g53</name>
</gene>
<evidence type="ECO:0000313" key="1">
    <source>
        <dbReference type="EMBL" id="RHZ86423.1"/>
    </source>
</evidence>
<sequence length="134" mass="15473">MNVRICTLSINIVHNVNTKEYDPFKFGSIQVVLCIPNVEGVRDLYGPHTRATVKFIDESGKVALKLPGKFRVDQEFFKTDAKYYVVIEFRQGNIGKSTFFLQLNTFNFITVLLYTLKNTKCIDNTVFRLKLKLL</sequence>
<keyword evidence="2" id="KW-1185">Reference proteome</keyword>
<evidence type="ECO:0000313" key="2">
    <source>
        <dbReference type="Proteomes" id="UP000266861"/>
    </source>
</evidence>
<dbReference type="AlphaFoldDB" id="A0A397JNB9"/>
<protein>
    <submittedName>
        <fullName evidence="1">Uncharacterized protein</fullName>
    </submittedName>
</protein>
<proteinExistence type="predicted"/>
<name>A0A397JNB9_9GLOM</name>
<comment type="caution">
    <text evidence="1">The sequence shown here is derived from an EMBL/GenBank/DDBJ whole genome shotgun (WGS) entry which is preliminary data.</text>
</comment>